<reference evidence="2" key="1">
    <citation type="submission" date="2021-04" db="EMBL/GenBank/DDBJ databases">
        <title>Pseudaminobacter soli sp. nov., isolated from paddy soil contaminated by heavy metals.</title>
        <authorList>
            <person name="Zhang K."/>
        </authorList>
    </citation>
    <scope>NUCLEOTIDE SEQUENCE</scope>
    <source>
        <strain evidence="2">19-2017</strain>
    </source>
</reference>
<dbReference type="AlphaFoldDB" id="A0A942E8S6"/>
<protein>
    <submittedName>
        <fullName evidence="2">DUF3775 domain-containing protein</fullName>
    </submittedName>
</protein>
<dbReference type="RefSeq" id="WP_188256060.1">
    <property type="nucleotide sequence ID" value="NZ_JABVCF010000009.1"/>
</dbReference>
<dbReference type="Pfam" id="PF12616">
    <property type="entry name" value="DUF3775"/>
    <property type="match status" value="1"/>
</dbReference>
<comment type="caution">
    <text evidence="2">The sequence shown here is derived from an EMBL/GenBank/DDBJ whole genome shotgun (WGS) entry which is preliminary data.</text>
</comment>
<gene>
    <name evidence="2" type="ORF">KEU06_18025</name>
</gene>
<name>A0A942E8S6_9HYPH</name>
<proteinExistence type="predicted"/>
<evidence type="ECO:0000313" key="3">
    <source>
        <dbReference type="Proteomes" id="UP000680348"/>
    </source>
</evidence>
<keyword evidence="3" id="KW-1185">Reference proteome</keyword>
<dbReference type="Proteomes" id="UP000680348">
    <property type="component" value="Unassembled WGS sequence"/>
</dbReference>
<dbReference type="InterPro" id="IPR022254">
    <property type="entry name" value="DUF3775"/>
</dbReference>
<dbReference type="EMBL" id="JAGWCR010000009">
    <property type="protein sequence ID" value="MBS3650517.1"/>
    <property type="molecule type" value="Genomic_DNA"/>
</dbReference>
<feature type="compositionally biased region" description="Basic and acidic residues" evidence="1">
    <location>
        <begin position="48"/>
        <end position="61"/>
    </location>
</feature>
<accession>A0A942E8S6</accession>
<organism evidence="2 3">
    <name type="scientific">Pseudaminobacter soli</name>
    <name type="common">ex Zhang et al. 2022</name>
    <dbReference type="NCBI Taxonomy" id="2831468"/>
    <lineage>
        <taxon>Bacteria</taxon>
        <taxon>Pseudomonadati</taxon>
        <taxon>Pseudomonadota</taxon>
        <taxon>Alphaproteobacteria</taxon>
        <taxon>Hyphomicrobiales</taxon>
        <taxon>Phyllobacteriaceae</taxon>
        <taxon>Pseudaminobacter</taxon>
    </lineage>
</organism>
<evidence type="ECO:0000313" key="2">
    <source>
        <dbReference type="EMBL" id="MBS3650517.1"/>
    </source>
</evidence>
<sequence>MTRLSEQTESDEVELSIALEKVCFIIVKAREFDAKDVSTLPEDASNPTDDRDASVLEDRPNDASQQELRSMIRNSTVDEQIDLVALNWVGRDEFPDSWNEVRAQAAAEHNDRTADYLIGDPLLADHLADGLSAIGLSCADYEAEHL</sequence>
<evidence type="ECO:0000256" key="1">
    <source>
        <dbReference type="SAM" id="MobiDB-lite"/>
    </source>
</evidence>
<feature type="region of interest" description="Disordered" evidence="1">
    <location>
        <begin position="36"/>
        <end position="65"/>
    </location>
</feature>